<feature type="transmembrane region" description="Helical" evidence="6">
    <location>
        <begin position="227"/>
        <end position="249"/>
    </location>
</feature>
<evidence type="ECO:0000256" key="1">
    <source>
        <dbReference type="ARBA" id="ARBA00004651"/>
    </source>
</evidence>
<dbReference type="InterPro" id="IPR043428">
    <property type="entry name" value="LivM-like"/>
</dbReference>
<dbReference type="Proteomes" id="UP000002613">
    <property type="component" value="Chromosome"/>
</dbReference>
<proteinExistence type="predicted"/>
<keyword evidence="5 6" id="KW-0472">Membrane</keyword>
<dbReference type="eggNOG" id="arCOG01274">
    <property type="taxonomic scope" value="Archaea"/>
</dbReference>
<dbReference type="KEGG" id="fpl:Ferp_0080"/>
<dbReference type="EMBL" id="CP001899">
    <property type="protein sequence ID" value="ADC64269.1"/>
    <property type="molecule type" value="Genomic_DNA"/>
</dbReference>
<sequence length="335" mass="37014">MNELRRERIDRPIKARTDDIYALMSYRELSYLLLPRILPVAILLLLPLIVPNLYYLRVLNIALSFAILAASWDFLANYVGLVSLGHALFFGIGAYTAGALSAYFDLPIFVTIPLATLAGGAISTALIYPTLKVRGIYFSLITLAFPLLLARLIEATDILGGTLGITDVEGFPNPWIESYLLIFSLIVVVFGLRRLLGEDLGIVLRAIKDNDLTVEASGINVNKYRAVAVFISSAIASFVGAYTAHSYMFVGLPYLNLEYSIFPIAATVVGGMSSIAGAAIGAFVLVPLSEMLREFGTLRIAIYSLLLMLFIALRPEGIYMFLWRKYHQIERWVKA</sequence>
<dbReference type="Pfam" id="PF02653">
    <property type="entry name" value="BPD_transp_2"/>
    <property type="match status" value="1"/>
</dbReference>
<evidence type="ECO:0000256" key="3">
    <source>
        <dbReference type="ARBA" id="ARBA00022692"/>
    </source>
</evidence>
<dbReference type="OrthoDB" id="30958at2157"/>
<dbReference type="RefSeq" id="WP_012964618.1">
    <property type="nucleotide sequence ID" value="NC_013849.1"/>
</dbReference>
<feature type="transmembrane region" description="Helical" evidence="6">
    <location>
        <begin position="135"/>
        <end position="153"/>
    </location>
</feature>
<evidence type="ECO:0000256" key="2">
    <source>
        <dbReference type="ARBA" id="ARBA00022475"/>
    </source>
</evidence>
<feature type="transmembrane region" description="Helical" evidence="6">
    <location>
        <begin position="300"/>
        <end position="322"/>
    </location>
</feature>
<dbReference type="GeneID" id="8777572"/>
<keyword evidence="3 6" id="KW-0812">Transmembrane</keyword>
<evidence type="ECO:0000256" key="6">
    <source>
        <dbReference type="SAM" id="Phobius"/>
    </source>
</evidence>
<dbReference type="PANTHER" id="PTHR30482:SF10">
    <property type="entry name" value="HIGH-AFFINITY BRANCHED-CHAIN AMINO ACID TRANSPORT PROTEIN BRAE"/>
    <property type="match status" value="1"/>
</dbReference>
<dbReference type="AlphaFoldDB" id="D3S133"/>
<dbReference type="GO" id="GO:0015658">
    <property type="term" value="F:branched-chain amino acid transmembrane transporter activity"/>
    <property type="evidence" value="ECO:0007669"/>
    <property type="project" value="InterPro"/>
</dbReference>
<dbReference type="CDD" id="cd06581">
    <property type="entry name" value="TM_PBP1_LivM_like"/>
    <property type="match status" value="1"/>
</dbReference>
<keyword evidence="2" id="KW-1003">Cell membrane</keyword>
<dbReference type="PaxDb" id="589924-Ferp_0080"/>
<evidence type="ECO:0000256" key="5">
    <source>
        <dbReference type="ARBA" id="ARBA00023136"/>
    </source>
</evidence>
<evidence type="ECO:0000313" key="8">
    <source>
        <dbReference type="Proteomes" id="UP000002613"/>
    </source>
</evidence>
<keyword evidence="4 6" id="KW-1133">Transmembrane helix</keyword>
<organism evidence="7 8">
    <name type="scientific">Ferroglobus placidus (strain DSM 10642 / AEDII12DO)</name>
    <dbReference type="NCBI Taxonomy" id="589924"/>
    <lineage>
        <taxon>Archaea</taxon>
        <taxon>Methanobacteriati</taxon>
        <taxon>Methanobacteriota</taxon>
        <taxon>Archaeoglobi</taxon>
        <taxon>Archaeoglobales</taxon>
        <taxon>Archaeoglobaceae</taxon>
        <taxon>Ferroglobus</taxon>
    </lineage>
</organism>
<accession>D3S133</accession>
<dbReference type="InterPro" id="IPR001851">
    <property type="entry name" value="ABC_transp_permease"/>
</dbReference>
<comment type="subcellular location">
    <subcellularLocation>
        <location evidence="1">Cell membrane</location>
        <topology evidence="1">Multi-pass membrane protein</topology>
    </subcellularLocation>
</comment>
<reference evidence="7 8" key="2">
    <citation type="journal article" date="2011" name="Stand. Genomic Sci.">
        <title>Complete genome sequence of Ferroglobus placidus AEDII12DO.</title>
        <authorList>
            <person name="Anderson I."/>
            <person name="Risso C."/>
            <person name="Holmes D."/>
            <person name="Lucas S."/>
            <person name="Copeland A."/>
            <person name="Lapidus A."/>
            <person name="Cheng J.F."/>
            <person name="Bruce D."/>
            <person name="Goodwin L."/>
            <person name="Pitluck S."/>
            <person name="Saunders E."/>
            <person name="Brettin T."/>
            <person name="Detter J.C."/>
            <person name="Han C."/>
            <person name="Tapia R."/>
            <person name="Larimer F."/>
            <person name="Land M."/>
            <person name="Hauser L."/>
            <person name="Woyke T."/>
            <person name="Lovley D."/>
            <person name="Kyrpides N."/>
            <person name="Ivanova N."/>
        </authorList>
    </citation>
    <scope>NUCLEOTIDE SEQUENCE [LARGE SCALE GENOMIC DNA]</scope>
    <source>
        <strain evidence="8">DSM 10642 / AEDII12DO</strain>
    </source>
</reference>
<feature type="transmembrane region" description="Helical" evidence="6">
    <location>
        <begin position="110"/>
        <end position="128"/>
    </location>
</feature>
<evidence type="ECO:0000313" key="7">
    <source>
        <dbReference type="EMBL" id="ADC64269.1"/>
    </source>
</evidence>
<dbReference type="HOGENOM" id="CLU_031365_2_0_2"/>
<reference evidence="8" key="1">
    <citation type="submission" date="2010-02" db="EMBL/GenBank/DDBJ databases">
        <title>Complete sequence of Ferroglobus placidus DSM 10642.</title>
        <authorList>
            <consortium name="US DOE Joint Genome Institute"/>
            <person name="Lucas S."/>
            <person name="Copeland A."/>
            <person name="Lapidus A."/>
            <person name="Cheng J.-F."/>
            <person name="Bruce D."/>
            <person name="Goodwin L."/>
            <person name="Pitluck S."/>
            <person name="Saunders E."/>
            <person name="Brettin T."/>
            <person name="Detter J.C."/>
            <person name="Han C."/>
            <person name="Tapia R."/>
            <person name="Larimer F."/>
            <person name="Land M."/>
            <person name="Hauser L."/>
            <person name="Kyrpides N."/>
            <person name="Ivanova N."/>
            <person name="Holmes D."/>
            <person name="Lovley D."/>
            <person name="Kyrpides N."/>
            <person name="Anderson I.J."/>
            <person name="Woyke T."/>
        </authorList>
    </citation>
    <scope>NUCLEOTIDE SEQUENCE [LARGE SCALE GENOMIC DNA]</scope>
    <source>
        <strain evidence="8">DSM 10642 / AEDII12DO</strain>
    </source>
</reference>
<protein>
    <submittedName>
        <fullName evidence="7">Inner-membrane translocator</fullName>
    </submittedName>
</protein>
<dbReference type="STRING" id="589924.Ferp_0080"/>
<evidence type="ECO:0000256" key="4">
    <source>
        <dbReference type="ARBA" id="ARBA00022989"/>
    </source>
</evidence>
<feature type="transmembrane region" description="Helical" evidence="6">
    <location>
        <begin position="261"/>
        <end position="288"/>
    </location>
</feature>
<dbReference type="GO" id="GO:0005886">
    <property type="term" value="C:plasma membrane"/>
    <property type="evidence" value="ECO:0007669"/>
    <property type="project" value="UniProtKB-SubCell"/>
</dbReference>
<feature type="transmembrane region" description="Helical" evidence="6">
    <location>
        <begin position="29"/>
        <end position="49"/>
    </location>
</feature>
<dbReference type="PANTHER" id="PTHR30482">
    <property type="entry name" value="HIGH-AFFINITY BRANCHED-CHAIN AMINO ACID TRANSPORT SYSTEM PERMEASE"/>
    <property type="match status" value="1"/>
</dbReference>
<feature type="transmembrane region" description="Helical" evidence="6">
    <location>
        <begin position="178"/>
        <end position="196"/>
    </location>
</feature>
<keyword evidence="8" id="KW-1185">Reference proteome</keyword>
<name>D3S133_FERPA</name>
<gene>
    <name evidence="7" type="ordered locus">Ferp_0080</name>
</gene>